<accession>A0A565BFC8</accession>
<dbReference type="AlphaFoldDB" id="A0A565BFC8"/>
<gene>
    <name evidence="2" type="ORF">ANE_LOCUS10763</name>
</gene>
<evidence type="ECO:0000313" key="2">
    <source>
        <dbReference type="EMBL" id="VVB00319.1"/>
    </source>
</evidence>
<protein>
    <submittedName>
        <fullName evidence="2">Uncharacterized protein</fullName>
    </submittedName>
</protein>
<feature type="region of interest" description="Disordered" evidence="1">
    <location>
        <begin position="9"/>
        <end position="53"/>
    </location>
</feature>
<comment type="caution">
    <text evidence="2">The sequence shown here is derived from an EMBL/GenBank/DDBJ whole genome shotgun (WGS) entry which is preliminary data.</text>
</comment>
<dbReference type="Proteomes" id="UP000489600">
    <property type="component" value="Unassembled WGS sequence"/>
</dbReference>
<organism evidence="2 3">
    <name type="scientific">Arabis nemorensis</name>
    <dbReference type="NCBI Taxonomy" id="586526"/>
    <lineage>
        <taxon>Eukaryota</taxon>
        <taxon>Viridiplantae</taxon>
        <taxon>Streptophyta</taxon>
        <taxon>Embryophyta</taxon>
        <taxon>Tracheophyta</taxon>
        <taxon>Spermatophyta</taxon>
        <taxon>Magnoliopsida</taxon>
        <taxon>eudicotyledons</taxon>
        <taxon>Gunneridae</taxon>
        <taxon>Pentapetalae</taxon>
        <taxon>rosids</taxon>
        <taxon>malvids</taxon>
        <taxon>Brassicales</taxon>
        <taxon>Brassicaceae</taxon>
        <taxon>Arabideae</taxon>
        <taxon>Arabis</taxon>
    </lineage>
</organism>
<keyword evidence="3" id="KW-1185">Reference proteome</keyword>
<feature type="compositionally biased region" description="Basic and acidic residues" evidence="1">
    <location>
        <begin position="27"/>
        <end position="40"/>
    </location>
</feature>
<evidence type="ECO:0000313" key="3">
    <source>
        <dbReference type="Proteomes" id="UP000489600"/>
    </source>
</evidence>
<sequence>MVRMLCGFLSRKKKKPSTSSPSSSPSRDLKKGKTGKKDGGLRVMTTGSKTTTSRAFSRGKGGCCSDGFGCGGCGDCGGCGGCGG</sequence>
<evidence type="ECO:0000256" key="1">
    <source>
        <dbReference type="SAM" id="MobiDB-lite"/>
    </source>
</evidence>
<feature type="compositionally biased region" description="Low complexity" evidence="1">
    <location>
        <begin position="17"/>
        <end position="26"/>
    </location>
</feature>
<proteinExistence type="predicted"/>
<name>A0A565BFC8_9BRAS</name>
<reference evidence="2" key="1">
    <citation type="submission" date="2019-07" db="EMBL/GenBank/DDBJ databases">
        <authorList>
            <person name="Dittberner H."/>
        </authorList>
    </citation>
    <scope>NUCLEOTIDE SEQUENCE [LARGE SCALE GENOMIC DNA]</scope>
</reference>
<dbReference type="EMBL" id="CABITT030000004">
    <property type="protein sequence ID" value="VVB00319.1"/>
    <property type="molecule type" value="Genomic_DNA"/>
</dbReference>